<protein>
    <submittedName>
        <fullName evidence="2">Helix-turn-helix domain-containing protein</fullName>
    </submittedName>
</protein>
<dbReference type="InterPro" id="IPR041657">
    <property type="entry name" value="HTH_17"/>
</dbReference>
<name>A0A9Q4JFJ6_BACFG</name>
<evidence type="ECO:0000259" key="1">
    <source>
        <dbReference type="Pfam" id="PF12728"/>
    </source>
</evidence>
<comment type="caution">
    <text evidence="2">The sequence shown here is derived from an EMBL/GenBank/DDBJ whole genome shotgun (WGS) entry which is preliminary data.</text>
</comment>
<proteinExistence type="predicted"/>
<gene>
    <name evidence="2" type="ORF">O1433_04935</name>
</gene>
<accession>A0A9Q4JFJ6</accession>
<sequence length="144" mass="16680">MESEVNGFILSDNQKYKSEINMDEKKFKNLSFNDMPQAVEFLIDRILSMSEQIGVISEQIGHAIPDQWMTIDDLTKYLPDRPSAQTVYTWVGQKLVPYNKVGKRLYFLKSDIDNWLKDGRRKTAAEIAVEATARFEKDTTPKKK</sequence>
<dbReference type="Pfam" id="PF12728">
    <property type="entry name" value="HTH_17"/>
    <property type="match status" value="1"/>
</dbReference>
<dbReference type="EMBL" id="JAPTZU010000002">
    <property type="protein sequence ID" value="MCZ2686845.1"/>
    <property type="molecule type" value="Genomic_DNA"/>
</dbReference>
<feature type="domain" description="Helix-turn-helix" evidence="1">
    <location>
        <begin position="68"/>
        <end position="118"/>
    </location>
</feature>
<dbReference type="Proteomes" id="UP001079672">
    <property type="component" value="Unassembled WGS sequence"/>
</dbReference>
<dbReference type="AlphaFoldDB" id="A0A9Q4JFJ6"/>
<evidence type="ECO:0000313" key="2">
    <source>
        <dbReference type="EMBL" id="MCZ2686845.1"/>
    </source>
</evidence>
<organism evidence="2 3">
    <name type="scientific">Bacteroides fragilis</name>
    <dbReference type="NCBI Taxonomy" id="817"/>
    <lineage>
        <taxon>Bacteria</taxon>
        <taxon>Pseudomonadati</taxon>
        <taxon>Bacteroidota</taxon>
        <taxon>Bacteroidia</taxon>
        <taxon>Bacteroidales</taxon>
        <taxon>Bacteroidaceae</taxon>
        <taxon>Bacteroides</taxon>
    </lineage>
</organism>
<dbReference type="RefSeq" id="WP_137570013.1">
    <property type="nucleotide sequence ID" value="NZ_CP037440.1"/>
</dbReference>
<reference evidence="2" key="1">
    <citation type="submission" date="2022-12" db="EMBL/GenBank/DDBJ databases">
        <title>Development of a Multilocus Sequence Typing Scheme for Bacteroides fragilis Based on Whole Genome Sequencing Data and Clinical Application.</title>
        <authorList>
            <person name="Nielsen F.D."/>
            <person name="Justesen U.S."/>
        </authorList>
    </citation>
    <scope>NUCLEOTIDE SEQUENCE</scope>
    <source>
        <strain evidence="2">BF_AM_ODE_DK_2015_4</strain>
    </source>
</reference>
<evidence type="ECO:0000313" key="3">
    <source>
        <dbReference type="Proteomes" id="UP001079672"/>
    </source>
</evidence>